<dbReference type="Proteomes" id="UP000317909">
    <property type="component" value="Chromosome"/>
</dbReference>
<evidence type="ECO:0000313" key="9">
    <source>
        <dbReference type="EMBL" id="QDT72769.1"/>
    </source>
</evidence>
<evidence type="ECO:0000256" key="4">
    <source>
        <dbReference type="ARBA" id="ARBA00022496"/>
    </source>
</evidence>
<keyword evidence="10" id="KW-1185">Reference proteome</keyword>
<name>A0A517TWM0_9BACT</name>
<organism evidence="9 10">
    <name type="scientific">Lacipirellula limnantheis</name>
    <dbReference type="NCBI Taxonomy" id="2528024"/>
    <lineage>
        <taxon>Bacteria</taxon>
        <taxon>Pseudomonadati</taxon>
        <taxon>Planctomycetota</taxon>
        <taxon>Planctomycetia</taxon>
        <taxon>Pirellulales</taxon>
        <taxon>Lacipirellulaceae</taxon>
        <taxon>Lacipirellula</taxon>
    </lineage>
</organism>
<dbReference type="SUPFAM" id="SSF52540">
    <property type="entry name" value="P-loop containing nucleoside triphosphate hydrolases"/>
    <property type="match status" value="1"/>
</dbReference>
<reference evidence="9 10" key="1">
    <citation type="submission" date="2019-02" db="EMBL/GenBank/DDBJ databases">
        <title>Deep-cultivation of Planctomycetes and their phenomic and genomic characterization uncovers novel biology.</title>
        <authorList>
            <person name="Wiegand S."/>
            <person name="Jogler M."/>
            <person name="Boedeker C."/>
            <person name="Pinto D."/>
            <person name="Vollmers J."/>
            <person name="Rivas-Marin E."/>
            <person name="Kohn T."/>
            <person name="Peeters S.H."/>
            <person name="Heuer A."/>
            <person name="Rast P."/>
            <person name="Oberbeckmann S."/>
            <person name="Bunk B."/>
            <person name="Jeske O."/>
            <person name="Meyerdierks A."/>
            <person name="Storesund J.E."/>
            <person name="Kallscheuer N."/>
            <person name="Luecker S."/>
            <person name="Lage O.M."/>
            <person name="Pohl T."/>
            <person name="Merkel B.J."/>
            <person name="Hornburger P."/>
            <person name="Mueller R.-W."/>
            <person name="Bruemmer F."/>
            <person name="Labrenz M."/>
            <person name="Spormann A.M."/>
            <person name="Op den Camp H."/>
            <person name="Overmann J."/>
            <person name="Amann R."/>
            <person name="Jetten M.S.M."/>
            <person name="Mascher T."/>
            <person name="Medema M.H."/>
            <person name="Devos D.P."/>
            <person name="Kaster A.-K."/>
            <person name="Ovreas L."/>
            <person name="Rohde M."/>
            <person name="Galperin M.Y."/>
            <person name="Jogler C."/>
        </authorList>
    </citation>
    <scope>NUCLEOTIDE SEQUENCE [LARGE SCALE GENOMIC DNA]</scope>
    <source>
        <strain evidence="9 10">I41</strain>
    </source>
</reference>
<dbReference type="InterPro" id="IPR003593">
    <property type="entry name" value="AAA+_ATPase"/>
</dbReference>
<keyword evidence="4" id="KW-0410">Iron transport</keyword>
<feature type="domain" description="AAA+ ATPase" evidence="8">
    <location>
        <begin position="41"/>
        <end position="206"/>
    </location>
</feature>
<dbReference type="InterPro" id="IPR027417">
    <property type="entry name" value="P-loop_NTPase"/>
</dbReference>
<dbReference type="OrthoDB" id="9784297at2"/>
<proteinExistence type="predicted"/>
<dbReference type="SMART" id="SM00382">
    <property type="entry name" value="AAA"/>
    <property type="match status" value="1"/>
</dbReference>
<evidence type="ECO:0000256" key="5">
    <source>
        <dbReference type="ARBA" id="ARBA00023004"/>
    </source>
</evidence>
<gene>
    <name evidence="9" type="ORF">I41_19520</name>
</gene>
<evidence type="ECO:0000259" key="8">
    <source>
        <dbReference type="SMART" id="SM00382"/>
    </source>
</evidence>
<keyword evidence="2" id="KW-0813">Transport</keyword>
<protein>
    <submittedName>
        <fullName evidence="9">Recombination protein F</fullName>
    </submittedName>
</protein>
<dbReference type="PANTHER" id="PTHR42771:SF2">
    <property type="entry name" value="IRON(3+)-HYDROXAMATE IMPORT ATP-BINDING PROTEIN FHUC"/>
    <property type="match status" value="1"/>
</dbReference>
<dbReference type="PANTHER" id="PTHR42771">
    <property type="entry name" value="IRON(3+)-HYDROXAMATE IMPORT ATP-BINDING PROTEIN FHUC"/>
    <property type="match status" value="1"/>
</dbReference>
<evidence type="ECO:0000256" key="7">
    <source>
        <dbReference type="ARBA" id="ARBA00023136"/>
    </source>
</evidence>
<dbReference type="GO" id="GO:0006302">
    <property type="term" value="P:double-strand break repair"/>
    <property type="evidence" value="ECO:0007669"/>
    <property type="project" value="InterPro"/>
</dbReference>
<sequence length="250" mass="28294">MEHPYQPHVVYVTLDRSRGDLDSNCAAELPAIKTLQRLDLHPHVTFFIGENGSGKSTLLEAIAVADGFNAEGGTRNFNFNSRDSHADLFKWVQLGRSPRGRRRSDGFFLRAESFYNVASEIEKLGLVSPTSPYGATSYHEQSHGESFIDLMTNRLRGDGLNLFDEPEAALSPQRQLAFLVAMHELVKRESQFVIATHSPIIMAYPNAWIYEFGANGIQRVEYKETEHYRVTQAFLNRPEQMLRQLLGECS</sequence>
<keyword evidence="7" id="KW-0472">Membrane</keyword>
<comment type="subcellular location">
    <subcellularLocation>
        <location evidence="1">Cell membrane</location>
        <topology evidence="1">Peripheral membrane protein</topology>
    </subcellularLocation>
</comment>
<dbReference type="GO" id="GO:0006826">
    <property type="term" value="P:iron ion transport"/>
    <property type="evidence" value="ECO:0007669"/>
    <property type="project" value="UniProtKB-KW"/>
</dbReference>
<dbReference type="InterPro" id="IPR038729">
    <property type="entry name" value="Rad50/SbcC_AAA"/>
</dbReference>
<dbReference type="EMBL" id="CP036339">
    <property type="protein sequence ID" value="QDT72769.1"/>
    <property type="molecule type" value="Genomic_DNA"/>
</dbReference>
<dbReference type="RefSeq" id="WP_145432305.1">
    <property type="nucleotide sequence ID" value="NZ_CP036339.1"/>
</dbReference>
<accession>A0A517TWM0</accession>
<keyword evidence="5" id="KW-0408">Iron</keyword>
<keyword evidence="3" id="KW-1003">Cell membrane</keyword>
<dbReference type="GO" id="GO:0005886">
    <property type="term" value="C:plasma membrane"/>
    <property type="evidence" value="ECO:0007669"/>
    <property type="project" value="UniProtKB-SubCell"/>
</dbReference>
<dbReference type="Pfam" id="PF13476">
    <property type="entry name" value="AAA_23"/>
    <property type="match status" value="1"/>
</dbReference>
<evidence type="ECO:0000313" key="10">
    <source>
        <dbReference type="Proteomes" id="UP000317909"/>
    </source>
</evidence>
<dbReference type="KEGG" id="llh:I41_19520"/>
<evidence type="ECO:0000256" key="1">
    <source>
        <dbReference type="ARBA" id="ARBA00004202"/>
    </source>
</evidence>
<dbReference type="Gene3D" id="3.40.50.300">
    <property type="entry name" value="P-loop containing nucleotide triphosphate hydrolases"/>
    <property type="match status" value="2"/>
</dbReference>
<dbReference type="GO" id="GO:0016887">
    <property type="term" value="F:ATP hydrolysis activity"/>
    <property type="evidence" value="ECO:0007669"/>
    <property type="project" value="InterPro"/>
</dbReference>
<evidence type="ECO:0000256" key="6">
    <source>
        <dbReference type="ARBA" id="ARBA00023065"/>
    </source>
</evidence>
<dbReference type="AlphaFoldDB" id="A0A517TWM0"/>
<evidence type="ECO:0000256" key="3">
    <source>
        <dbReference type="ARBA" id="ARBA00022475"/>
    </source>
</evidence>
<keyword evidence="6" id="KW-0406">Ion transport</keyword>
<dbReference type="InterPro" id="IPR051535">
    <property type="entry name" value="Siderophore_ABC-ATPase"/>
</dbReference>
<evidence type="ECO:0000256" key="2">
    <source>
        <dbReference type="ARBA" id="ARBA00022448"/>
    </source>
</evidence>